<dbReference type="GO" id="GO:0005829">
    <property type="term" value="C:cytosol"/>
    <property type="evidence" value="ECO:0007669"/>
    <property type="project" value="TreeGrafter"/>
</dbReference>
<dbReference type="PANTHER" id="PTHR43725">
    <property type="entry name" value="UDP-GLUCOSE 4-EPIMERASE"/>
    <property type="match status" value="1"/>
</dbReference>
<dbReference type="Gene3D" id="3.90.25.10">
    <property type="entry name" value="UDP-galactose 4-epimerase, domain 1"/>
    <property type="match status" value="1"/>
</dbReference>
<dbReference type="NCBIfam" id="TIGR01179">
    <property type="entry name" value="galE"/>
    <property type="match status" value="1"/>
</dbReference>
<dbReference type="Pfam" id="PF01370">
    <property type="entry name" value="Epimerase"/>
    <property type="match status" value="1"/>
</dbReference>
<comment type="similarity">
    <text evidence="4 10">Belongs to the NAD(P)-dependent epimerase/dehydratase family.</text>
</comment>
<keyword evidence="7 10" id="KW-0520">NAD</keyword>
<comment type="caution">
    <text evidence="12">The sequence shown here is derived from an EMBL/GenBank/DDBJ whole genome shotgun (WGS) entry which is preliminary data.</text>
</comment>
<evidence type="ECO:0000256" key="7">
    <source>
        <dbReference type="ARBA" id="ARBA00023027"/>
    </source>
</evidence>
<comment type="pathway">
    <text evidence="3 10">Carbohydrate metabolism; galactose metabolism.</text>
</comment>
<comment type="catalytic activity">
    <reaction evidence="1 10">
        <text>UDP-alpha-D-glucose = UDP-alpha-D-galactose</text>
        <dbReference type="Rhea" id="RHEA:22168"/>
        <dbReference type="ChEBI" id="CHEBI:58885"/>
        <dbReference type="ChEBI" id="CHEBI:66914"/>
        <dbReference type="EC" id="5.1.3.2"/>
    </reaction>
</comment>
<dbReference type="InterPro" id="IPR005886">
    <property type="entry name" value="UDP_G4E"/>
</dbReference>
<gene>
    <name evidence="12" type="primary">galE</name>
    <name evidence="12" type="ORF">F9C29_02695</name>
</gene>
<evidence type="ECO:0000256" key="6">
    <source>
        <dbReference type="ARBA" id="ARBA00018569"/>
    </source>
</evidence>
<dbReference type="InterPro" id="IPR036291">
    <property type="entry name" value="NAD(P)-bd_dom_sf"/>
</dbReference>
<protein>
    <recommendedName>
        <fullName evidence="6 10">UDP-glucose 4-epimerase</fullName>
        <ecNumber evidence="5 10">5.1.3.2</ecNumber>
    </recommendedName>
</protein>
<evidence type="ECO:0000256" key="10">
    <source>
        <dbReference type="RuleBase" id="RU366046"/>
    </source>
</evidence>
<evidence type="ECO:0000256" key="4">
    <source>
        <dbReference type="ARBA" id="ARBA00007637"/>
    </source>
</evidence>
<keyword evidence="10" id="KW-0119">Carbohydrate metabolism</keyword>
<dbReference type="CDD" id="cd05247">
    <property type="entry name" value="UDP_G4E_1_SDR_e"/>
    <property type="match status" value="1"/>
</dbReference>
<organism evidence="12 13">
    <name type="scientific">Enterobacter hormaechei</name>
    <dbReference type="NCBI Taxonomy" id="158836"/>
    <lineage>
        <taxon>Bacteria</taxon>
        <taxon>Pseudomonadati</taxon>
        <taxon>Pseudomonadota</taxon>
        <taxon>Gammaproteobacteria</taxon>
        <taxon>Enterobacterales</taxon>
        <taxon>Enterobacteriaceae</taxon>
        <taxon>Enterobacter</taxon>
        <taxon>Enterobacter cloacae complex</taxon>
    </lineage>
</organism>
<evidence type="ECO:0000256" key="3">
    <source>
        <dbReference type="ARBA" id="ARBA00004947"/>
    </source>
</evidence>
<dbReference type="AlphaFoldDB" id="A0A6L3Y741"/>
<keyword evidence="8" id="KW-0299">Galactose metabolism</keyword>
<dbReference type="GO" id="GO:0003978">
    <property type="term" value="F:UDP-glucose 4-epimerase activity"/>
    <property type="evidence" value="ECO:0007669"/>
    <property type="project" value="UniProtKB-UniRule"/>
</dbReference>
<evidence type="ECO:0000256" key="1">
    <source>
        <dbReference type="ARBA" id="ARBA00000083"/>
    </source>
</evidence>
<accession>A0A6L3Y741</accession>
<reference evidence="12 13" key="1">
    <citation type="submission" date="2019-09" db="EMBL/GenBank/DDBJ databases">
        <title>Reversal of blaTEM antimicrobial resistance by CRISPR-Cas9 in clinical E. coli and other Enterobacteriaceae strains.</title>
        <authorList>
            <person name="Tagliaferri T."/>
            <person name="Guimaraes N."/>
            <person name="Pereira M."/>
            <person name="Felicori L."/>
            <person name="Horz H.-P."/>
            <person name="Santos S."/>
            <person name="Mendes T."/>
        </authorList>
    </citation>
    <scope>NUCLEOTIDE SEQUENCE [LARGE SCALE GENOMIC DNA]</scope>
    <source>
        <strain evidence="12 13">E2_blaTEM_MG</strain>
    </source>
</reference>
<dbReference type="EMBL" id="WBSZ01000030">
    <property type="protein sequence ID" value="KAB2529041.1"/>
    <property type="molecule type" value="Genomic_DNA"/>
</dbReference>
<evidence type="ECO:0000256" key="8">
    <source>
        <dbReference type="ARBA" id="ARBA00023144"/>
    </source>
</evidence>
<evidence type="ECO:0000313" key="12">
    <source>
        <dbReference type="EMBL" id="KAB2529041.1"/>
    </source>
</evidence>
<dbReference type="Proteomes" id="UP000476281">
    <property type="component" value="Unassembled WGS sequence"/>
</dbReference>
<dbReference type="RefSeq" id="WP_023303974.1">
    <property type="nucleotide sequence ID" value="NZ_BMAA01000046.1"/>
</dbReference>
<evidence type="ECO:0000259" key="11">
    <source>
        <dbReference type="Pfam" id="PF01370"/>
    </source>
</evidence>
<dbReference type="UniPathway" id="UPA00214"/>
<sequence>MTILITGGAGYIGSHTALSLLEHDRDIVIVDNLVNSSKIAIQRVEQLSGKSVKFYEGDVCNIDFLNMLFSKYSFESVIHFASLKSVSESVSNPLEYYSNNIVSMLSLIKAMMNYGVNNLIFSSSATVYGVPESIPLTESCQTGGTTNPYGSSKFFIEQILKDVSRANSKLNIMLLRYFNPVGAHSSGFLGEAPNGIPNNLFPYITQVAVGKLAKVHIYGDNYDTPDGTGVRDYIHVMDLAEGHLAALNAQKDYPGLRVYNLGTGKGYSVKEIVTAFKKITGVDIPYQITERRLGDIAECWSDPSLASHELRWNAKRGLNEMITDAWRWQQKNPAGYE</sequence>
<evidence type="ECO:0000256" key="9">
    <source>
        <dbReference type="ARBA" id="ARBA00023235"/>
    </source>
</evidence>
<evidence type="ECO:0000256" key="5">
    <source>
        <dbReference type="ARBA" id="ARBA00013189"/>
    </source>
</evidence>
<evidence type="ECO:0000313" key="13">
    <source>
        <dbReference type="Proteomes" id="UP000476281"/>
    </source>
</evidence>
<dbReference type="EC" id="5.1.3.2" evidence="5 10"/>
<comment type="cofactor">
    <cofactor evidence="2 10">
        <name>NAD(+)</name>
        <dbReference type="ChEBI" id="CHEBI:57540"/>
    </cofactor>
</comment>
<dbReference type="GO" id="GO:0006012">
    <property type="term" value="P:galactose metabolic process"/>
    <property type="evidence" value="ECO:0007669"/>
    <property type="project" value="UniProtKB-UniPathway"/>
</dbReference>
<keyword evidence="9 10" id="KW-0413">Isomerase</keyword>
<dbReference type="SUPFAM" id="SSF51735">
    <property type="entry name" value="NAD(P)-binding Rossmann-fold domains"/>
    <property type="match status" value="1"/>
</dbReference>
<evidence type="ECO:0000256" key="2">
    <source>
        <dbReference type="ARBA" id="ARBA00001911"/>
    </source>
</evidence>
<dbReference type="InterPro" id="IPR001509">
    <property type="entry name" value="Epimerase_deHydtase"/>
</dbReference>
<proteinExistence type="inferred from homology"/>
<dbReference type="PANTHER" id="PTHR43725:SF47">
    <property type="entry name" value="UDP-GLUCOSE 4-EPIMERASE"/>
    <property type="match status" value="1"/>
</dbReference>
<name>A0A6L3Y741_9ENTR</name>
<dbReference type="NCBIfam" id="NF007956">
    <property type="entry name" value="PRK10675.1"/>
    <property type="match status" value="1"/>
</dbReference>
<comment type="subunit">
    <text evidence="10">Homodimer.</text>
</comment>
<feature type="domain" description="NAD-dependent epimerase/dehydratase" evidence="11">
    <location>
        <begin position="3"/>
        <end position="262"/>
    </location>
</feature>
<dbReference type="Gene3D" id="3.40.50.720">
    <property type="entry name" value="NAD(P)-binding Rossmann-like Domain"/>
    <property type="match status" value="1"/>
</dbReference>